<protein>
    <recommendedName>
        <fullName evidence="2">Integrase zinc-binding domain-containing protein</fullName>
    </recommendedName>
</protein>
<keyword evidence="4" id="KW-1185">Reference proteome</keyword>
<feature type="compositionally biased region" description="Polar residues" evidence="1">
    <location>
        <begin position="177"/>
        <end position="186"/>
    </location>
</feature>
<feature type="compositionally biased region" description="Polar residues" evidence="1">
    <location>
        <begin position="136"/>
        <end position="164"/>
    </location>
</feature>
<evidence type="ECO:0000313" key="4">
    <source>
        <dbReference type="Proteomes" id="UP000269396"/>
    </source>
</evidence>
<reference evidence="3 4" key="1">
    <citation type="submission" date="2018-11" db="EMBL/GenBank/DDBJ databases">
        <authorList>
            <consortium name="Pathogen Informatics"/>
        </authorList>
    </citation>
    <scope>NUCLEOTIDE SEQUENCE [LARGE SCALE GENOMIC DNA]</scope>
    <source>
        <strain>Denwood</strain>
        <strain evidence="4">Zambia</strain>
    </source>
</reference>
<dbReference type="Gene3D" id="1.10.340.70">
    <property type="match status" value="1"/>
</dbReference>
<evidence type="ECO:0000313" key="3">
    <source>
        <dbReference type="EMBL" id="VDP52108.1"/>
    </source>
</evidence>
<sequence>MPCIQVNVVTLPTLDLPAMAVAQASDPSCTAAQHSTSLQCREVPLATSSGTILCDTSTSLPRPIVPSTYLCLVFDALHGLSHPGIAATLRFIAAPYVWTSVNKDVHMWVKQCLQCQRSKVHGALPDKLRPNARPINPTSGIPTSTSDPTLDKSGTSCPSQQHVSSAPPADETLVSRPDQQATTPLTSDEIAGSRNTKVTIVSRFGRRVRLHVRFRG</sequence>
<evidence type="ECO:0000256" key="1">
    <source>
        <dbReference type="SAM" id="MobiDB-lite"/>
    </source>
</evidence>
<dbReference type="Pfam" id="PF17921">
    <property type="entry name" value="Integrase_H2C2"/>
    <property type="match status" value="1"/>
</dbReference>
<dbReference type="EMBL" id="UZAL01030104">
    <property type="protein sequence ID" value="VDP52108.1"/>
    <property type="molecule type" value="Genomic_DNA"/>
</dbReference>
<dbReference type="Proteomes" id="UP000269396">
    <property type="component" value="Unassembled WGS sequence"/>
</dbReference>
<name>A0A3P8EYQ4_9TREM</name>
<dbReference type="InterPro" id="IPR041588">
    <property type="entry name" value="Integrase_H2C2"/>
</dbReference>
<evidence type="ECO:0000259" key="2">
    <source>
        <dbReference type="Pfam" id="PF17921"/>
    </source>
</evidence>
<proteinExistence type="predicted"/>
<feature type="domain" description="Integrase zinc-binding" evidence="2">
    <location>
        <begin position="65"/>
        <end position="120"/>
    </location>
</feature>
<gene>
    <name evidence="3" type="ORF">SMTD_LOCUS9924</name>
</gene>
<feature type="region of interest" description="Disordered" evidence="1">
    <location>
        <begin position="124"/>
        <end position="191"/>
    </location>
</feature>
<accession>A0A3P8EYQ4</accession>
<organism evidence="3 4">
    <name type="scientific">Schistosoma mattheei</name>
    <dbReference type="NCBI Taxonomy" id="31246"/>
    <lineage>
        <taxon>Eukaryota</taxon>
        <taxon>Metazoa</taxon>
        <taxon>Spiralia</taxon>
        <taxon>Lophotrochozoa</taxon>
        <taxon>Platyhelminthes</taxon>
        <taxon>Trematoda</taxon>
        <taxon>Digenea</taxon>
        <taxon>Strigeidida</taxon>
        <taxon>Schistosomatoidea</taxon>
        <taxon>Schistosomatidae</taxon>
        <taxon>Schistosoma</taxon>
    </lineage>
</organism>
<dbReference type="AlphaFoldDB" id="A0A3P8EYQ4"/>